<organism evidence="1 2">
    <name type="scientific">Flavobacterium covae</name>
    <dbReference type="NCBI Taxonomy" id="2906076"/>
    <lineage>
        <taxon>Bacteria</taxon>
        <taxon>Pseudomonadati</taxon>
        <taxon>Bacteroidota</taxon>
        <taxon>Flavobacteriia</taxon>
        <taxon>Flavobacteriales</taxon>
        <taxon>Flavobacteriaceae</taxon>
        <taxon>Flavobacterium</taxon>
    </lineage>
</organism>
<reference evidence="1 2" key="1">
    <citation type="submission" date="2024-02" db="EMBL/GenBank/DDBJ databases">
        <title>Comparative Genomic Analysis of Flavobacterium Species Causing Columnaris Disease of Freshwater Fish in Thailand: Insights into Virulence and Resistance Mechanisms.</title>
        <authorList>
            <person name="Nguyen D."/>
            <person name="Chokmangmeepisarn P."/>
            <person name="Khianchaikhan K."/>
            <person name="Morishita M."/>
            <person name="Bunnoy A."/>
            <person name="Rodkhum C."/>
        </authorList>
    </citation>
    <scope>NUCLEOTIDE SEQUENCE [LARGE SCALE GENOMIC DNA]</scope>
    <source>
        <strain evidence="1 2">PCBSB2203</strain>
    </source>
</reference>
<dbReference type="EMBL" id="JAZHOJ010000048">
    <property type="protein sequence ID" value="MFK7004825.1"/>
    <property type="molecule type" value="Genomic_DNA"/>
</dbReference>
<name>A0ABW8PKZ3_9FLAO</name>
<comment type="caution">
    <text evidence="1">The sequence shown here is derived from an EMBL/GenBank/DDBJ whole genome shotgun (WGS) entry which is preliminary data.</text>
</comment>
<gene>
    <name evidence="1" type="ORF">V3467_13370</name>
</gene>
<proteinExistence type="predicted"/>
<evidence type="ECO:0000313" key="2">
    <source>
        <dbReference type="Proteomes" id="UP001621713"/>
    </source>
</evidence>
<dbReference type="Proteomes" id="UP001621713">
    <property type="component" value="Unassembled WGS sequence"/>
</dbReference>
<dbReference type="RefSeq" id="WP_123862015.1">
    <property type="nucleotide sequence ID" value="NZ_JAZHOJ010000048.1"/>
</dbReference>
<sequence length="171" mass="18803">MLSRSERSGVTGAGNKLVKSLKLGKKIGTKGAYEVFEEGEVFYRAISKEHYDELLRTGKMLGTGECTTSPTKAFSDDYRGYLMKFKVKNGTIDELKLIGVTDGNPLVKAQFGEMSTAKDIGGSWNATHARFKVETLKSTGQQQVNIALGKGKALDKFNDNILEFELIQINP</sequence>
<keyword evidence="2" id="KW-1185">Reference proteome</keyword>
<protein>
    <recommendedName>
        <fullName evidence="3">CBM11 domain-containing protein</fullName>
    </recommendedName>
</protein>
<evidence type="ECO:0000313" key="1">
    <source>
        <dbReference type="EMBL" id="MFK7004825.1"/>
    </source>
</evidence>
<accession>A0ABW8PKZ3</accession>
<evidence type="ECO:0008006" key="3">
    <source>
        <dbReference type="Google" id="ProtNLM"/>
    </source>
</evidence>